<keyword evidence="2" id="KW-1185">Reference proteome</keyword>
<protein>
    <submittedName>
        <fullName evidence="1">Uncharacterized protein</fullName>
    </submittedName>
</protein>
<dbReference type="EMBL" id="CM046396">
    <property type="protein sequence ID" value="KAI8538458.1"/>
    <property type="molecule type" value="Genomic_DNA"/>
</dbReference>
<comment type="caution">
    <text evidence="1">The sequence shown here is derived from an EMBL/GenBank/DDBJ whole genome shotgun (WGS) entry which is preliminary data.</text>
</comment>
<evidence type="ECO:0000313" key="2">
    <source>
        <dbReference type="Proteomes" id="UP001062846"/>
    </source>
</evidence>
<evidence type="ECO:0000313" key="1">
    <source>
        <dbReference type="EMBL" id="KAI8538458.1"/>
    </source>
</evidence>
<proteinExistence type="predicted"/>
<sequence length="210" mass="23726">MVLTSRGFILCRFWMDDQKFTLEFHHGGLFAYIPQKIFASGKVELIEDVDPDRMSYFKILGVESQFMWRTPNLHAGDDEDMVSLGDKEDRVSLGDKEEEDSDGDSDFHAGSDYGSFSESDLEYFADGDMIFDEYENVGKGQKQREIKGKGKCFEIGSGSGKGKGSREDIVDIDEVENDDLNSPMNSDCEGGLDYPEFNEERDMGKPELKL</sequence>
<accession>A0ACC0MBM7</accession>
<dbReference type="Proteomes" id="UP001062846">
    <property type="component" value="Chromosome 9"/>
</dbReference>
<reference evidence="1" key="1">
    <citation type="submission" date="2022-02" db="EMBL/GenBank/DDBJ databases">
        <title>Plant Genome Project.</title>
        <authorList>
            <person name="Zhang R.-G."/>
        </authorList>
    </citation>
    <scope>NUCLEOTIDE SEQUENCE</scope>
    <source>
        <strain evidence="1">AT1</strain>
    </source>
</reference>
<gene>
    <name evidence="1" type="ORF">RHMOL_Rhmol09G0105500</name>
</gene>
<organism evidence="1 2">
    <name type="scientific">Rhododendron molle</name>
    <name type="common">Chinese azalea</name>
    <name type="synonym">Azalea mollis</name>
    <dbReference type="NCBI Taxonomy" id="49168"/>
    <lineage>
        <taxon>Eukaryota</taxon>
        <taxon>Viridiplantae</taxon>
        <taxon>Streptophyta</taxon>
        <taxon>Embryophyta</taxon>
        <taxon>Tracheophyta</taxon>
        <taxon>Spermatophyta</taxon>
        <taxon>Magnoliopsida</taxon>
        <taxon>eudicotyledons</taxon>
        <taxon>Gunneridae</taxon>
        <taxon>Pentapetalae</taxon>
        <taxon>asterids</taxon>
        <taxon>Ericales</taxon>
        <taxon>Ericaceae</taxon>
        <taxon>Ericoideae</taxon>
        <taxon>Rhodoreae</taxon>
        <taxon>Rhododendron</taxon>
    </lineage>
</organism>
<name>A0ACC0MBM7_RHOML</name>